<dbReference type="HOGENOM" id="CLU_009902_3_0_9"/>
<name>E4SBM9_CALK2</name>
<gene>
    <name evidence="4" type="ordered locus">Calkro_1291</name>
</gene>
<dbReference type="KEGG" id="ckn:Calkro_1291"/>
<reference evidence="4 5" key="2">
    <citation type="journal article" date="2011" name="J. Bacteriol.">
        <title>Complete genome sequences for the anaerobic, extremely thermophilic plant biomass-degrading bacteria Caldicellulosiruptor hydrothermalis, Caldicellulosiruptor kristjanssonii, Caldicellulosiruptor kronotskyensis, Caldicellulosiruptor owensenis, and Caldicellulosiruptor lactoaceticus.</title>
        <authorList>
            <person name="Blumer-Schuette S.E."/>
            <person name="Ozdemir I."/>
            <person name="Mistry D."/>
            <person name="Lucas S."/>
            <person name="Lapidus A."/>
            <person name="Cheng J.F."/>
            <person name="Goodwin L.A."/>
            <person name="Pitluck S."/>
            <person name="Land M.L."/>
            <person name="Hauser L.J."/>
            <person name="Woyke T."/>
            <person name="Mikhailova N."/>
            <person name="Pati A."/>
            <person name="Kyrpides N.C."/>
            <person name="Ivanova N."/>
            <person name="Detter J.C."/>
            <person name="Walston-Davenport K."/>
            <person name="Han S."/>
            <person name="Adams M.W."/>
            <person name="Kelly R.M."/>
        </authorList>
    </citation>
    <scope>NUCLEOTIDE SEQUENCE [LARGE SCALE GENOMIC DNA]</scope>
    <source>
        <strain evidence="5">DSM 18902 / VKM B-2412 / 2002</strain>
    </source>
</reference>
<evidence type="ECO:0000256" key="1">
    <source>
        <dbReference type="ARBA" id="ARBA00007261"/>
    </source>
</evidence>
<feature type="domain" description="Peptidase M16 C-terminal" evidence="3">
    <location>
        <begin position="165"/>
        <end position="342"/>
    </location>
</feature>
<protein>
    <submittedName>
        <fullName evidence="4">Processing peptidase</fullName>
        <ecNumber evidence="4">3.4.24.64</ecNumber>
    </submittedName>
</protein>
<dbReference type="InterPro" id="IPR011765">
    <property type="entry name" value="Pept_M16_N"/>
</dbReference>
<dbReference type="Proteomes" id="UP000006835">
    <property type="component" value="Chromosome"/>
</dbReference>
<dbReference type="EC" id="3.4.24.64" evidence="4"/>
<dbReference type="EMBL" id="CP002330">
    <property type="protein sequence ID" value="ADQ46152.1"/>
    <property type="molecule type" value="Genomic_DNA"/>
</dbReference>
<dbReference type="InterPro" id="IPR007863">
    <property type="entry name" value="Peptidase_M16_C"/>
</dbReference>
<dbReference type="Pfam" id="PF00675">
    <property type="entry name" value="Peptidase_M16"/>
    <property type="match status" value="1"/>
</dbReference>
<keyword evidence="5" id="KW-1185">Reference proteome</keyword>
<dbReference type="SUPFAM" id="SSF63411">
    <property type="entry name" value="LuxS/MPP-like metallohydrolase"/>
    <property type="match status" value="2"/>
</dbReference>
<dbReference type="AlphaFoldDB" id="E4SBM9"/>
<dbReference type="Pfam" id="PF05193">
    <property type="entry name" value="Peptidase_M16_C"/>
    <property type="match status" value="1"/>
</dbReference>
<evidence type="ECO:0000313" key="4">
    <source>
        <dbReference type="EMBL" id="ADQ46152.1"/>
    </source>
</evidence>
<dbReference type="Gene3D" id="3.30.830.10">
    <property type="entry name" value="Metalloenzyme, LuxS/M16 peptidase-like"/>
    <property type="match status" value="2"/>
</dbReference>
<dbReference type="GO" id="GO:0046872">
    <property type="term" value="F:metal ion binding"/>
    <property type="evidence" value="ECO:0007669"/>
    <property type="project" value="InterPro"/>
</dbReference>
<evidence type="ECO:0000259" key="3">
    <source>
        <dbReference type="Pfam" id="PF05193"/>
    </source>
</evidence>
<accession>E4SBM9</accession>
<keyword evidence="4" id="KW-0378">Hydrolase</keyword>
<dbReference type="GO" id="GO:0004222">
    <property type="term" value="F:metalloendopeptidase activity"/>
    <property type="evidence" value="ECO:0007669"/>
    <property type="project" value="UniProtKB-EC"/>
</dbReference>
<reference key="1">
    <citation type="submission" date="2010-11" db="EMBL/GenBank/DDBJ databases">
        <title>Complete sequence of Caldicellulosiruptor kronotskyensis 2002.</title>
        <authorList>
            <consortium name="US DOE Joint Genome Institute"/>
            <person name="Lucas S."/>
            <person name="Copeland A."/>
            <person name="Lapidus A."/>
            <person name="Cheng J.-F."/>
            <person name="Bruce D."/>
            <person name="Goodwin L."/>
            <person name="Pitluck S."/>
            <person name="Davenport K."/>
            <person name="Detter J.C."/>
            <person name="Han C."/>
            <person name="Tapia R."/>
            <person name="Land M."/>
            <person name="Hauser L."/>
            <person name="Jeffries C."/>
            <person name="Kyrpides N."/>
            <person name="Ivanova N."/>
            <person name="Mikhailova N."/>
            <person name="Blumer-Schuette S.E."/>
            <person name="Kelly R.M."/>
            <person name="Woyke T."/>
        </authorList>
    </citation>
    <scope>NUCLEOTIDE SEQUENCE</scope>
    <source>
        <strain>2002</strain>
    </source>
</reference>
<dbReference type="RefSeq" id="WP_013430263.1">
    <property type="nucleotide sequence ID" value="NC_014720.1"/>
</dbReference>
<dbReference type="FunFam" id="3.30.830.10:FF:000008">
    <property type="entry name" value="Mitochondrial-processing peptidase subunit beta"/>
    <property type="match status" value="1"/>
</dbReference>
<feature type="domain" description="Peptidase M16 N-terminal" evidence="2">
    <location>
        <begin position="13"/>
        <end position="158"/>
    </location>
</feature>
<comment type="similarity">
    <text evidence="1">Belongs to the peptidase M16 family.</text>
</comment>
<organism evidence="4 5">
    <name type="scientific">Caldicellulosiruptor kronotskyensis (strain DSM 18902 / VKM B-2412 / 2002)</name>
    <dbReference type="NCBI Taxonomy" id="632348"/>
    <lineage>
        <taxon>Bacteria</taxon>
        <taxon>Bacillati</taxon>
        <taxon>Bacillota</taxon>
        <taxon>Bacillota incertae sedis</taxon>
        <taxon>Caldicellulosiruptorales</taxon>
        <taxon>Caldicellulosiruptoraceae</taxon>
        <taxon>Caldicellulosiruptor</taxon>
    </lineage>
</organism>
<dbReference type="InterPro" id="IPR011249">
    <property type="entry name" value="Metalloenz_LuxS/M16"/>
</dbReference>
<dbReference type="PANTHER" id="PTHR11851:SF49">
    <property type="entry name" value="MITOCHONDRIAL-PROCESSING PEPTIDASE SUBUNIT ALPHA"/>
    <property type="match status" value="1"/>
</dbReference>
<dbReference type="InterPro" id="IPR050361">
    <property type="entry name" value="MPP/UQCRC_Complex"/>
</dbReference>
<dbReference type="PATRIC" id="fig|632348.3.peg.1368"/>
<dbReference type="OrthoDB" id="9811314at2"/>
<evidence type="ECO:0000313" key="5">
    <source>
        <dbReference type="Proteomes" id="UP000006835"/>
    </source>
</evidence>
<evidence type="ECO:0000259" key="2">
    <source>
        <dbReference type="Pfam" id="PF00675"/>
    </source>
</evidence>
<proteinExistence type="inferred from homology"/>
<sequence length="424" mass="48602">MIKLHTLSNGIRLVYEKIDTVKTVSIGIWVLAGSRYETKKINGISHFIEHILFKGTKNRSAKEIVYEIESIGGQINAFTAKEYTCFYVRVLDEFLQKGFDILSDLILNPVIALEEMEKEKTVIIEEINMTKEDPEEILYQSLNNLIWKNQTLSYPIIGKESTVKKIDRNKIENYMRERYIPQNIVISVAGNFEEEKLIEFAEMYFGDWKCSNSKKDSFDFISKPAFNRGAVIKNKKVDQAHLAITFEGFGQEDEKVYELLVLSNILGGGMSSRLFQRIREELGLVYSITSFVSTFKDAGVLIIYAGTNPKNISAVYKEIMSQLRLFLKGEILLDEVEVAKQQIKGSIIFGLENTSSRMSNMGKNMLLLNKIMELEHITKIIDSIDYIKVIDTAREVLSKEFSVAVVGNKREMDLKIFEQRILTQ</sequence>
<dbReference type="PANTHER" id="PTHR11851">
    <property type="entry name" value="METALLOPROTEASE"/>
    <property type="match status" value="1"/>
</dbReference>